<feature type="signal peptide" evidence="1">
    <location>
        <begin position="1"/>
        <end position="22"/>
    </location>
</feature>
<protein>
    <recommendedName>
        <fullName evidence="2">Cellobiose dehydrogenase-like cytochrome domain-containing protein</fullName>
    </recommendedName>
</protein>
<dbReference type="CDD" id="cd09630">
    <property type="entry name" value="CDH_like_cytochrome"/>
    <property type="match status" value="1"/>
</dbReference>
<sequence length="222" mass="23584">MFWNFWVGLAAAMLSTGELAAAAAADASVYQDPETGFTFSQYAAAYNSNGASITFRIAVPSGVQSYTPYDAVLQVVAPNDVGWAGLAWGGSMISNPLMACWKGYSNNVLVSSRWAKSHTAPTAYTGSTYQVFRTGTKTNSTHWQFTAKCTGCTSYQGDSGGMRYLSAQGGNRLAFAYSPTKPSNPSSNTSSFGVHEVIGYWNHDFSSGANPSFTSLVSKLSA</sequence>
<organism evidence="3 4">
    <name type="scientific">Diplogelasinospora grovesii</name>
    <dbReference type="NCBI Taxonomy" id="303347"/>
    <lineage>
        <taxon>Eukaryota</taxon>
        <taxon>Fungi</taxon>
        <taxon>Dikarya</taxon>
        <taxon>Ascomycota</taxon>
        <taxon>Pezizomycotina</taxon>
        <taxon>Sordariomycetes</taxon>
        <taxon>Sordariomycetidae</taxon>
        <taxon>Sordariales</taxon>
        <taxon>Diplogelasinosporaceae</taxon>
        <taxon>Diplogelasinospora</taxon>
    </lineage>
</organism>
<dbReference type="EMBL" id="MU853850">
    <property type="protein sequence ID" value="KAK3937594.1"/>
    <property type="molecule type" value="Genomic_DNA"/>
</dbReference>
<dbReference type="Gene3D" id="2.60.40.1210">
    <property type="entry name" value="Cellobiose dehydrogenase, cytochrome domain"/>
    <property type="match status" value="1"/>
</dbReference>
<evidence type="ECO:0000256" key="1">
    <source>
        <dbReference type="SAM" id="SignalP"/>
    </source>
</evidence>
<comment type="caution">
    <text evidence="3">The sequence shown here is derived from an EMBL/GenBank/DDBJ whole genome shotgun (WGS) entry which is preliminary data.</text>
</comment>
<accession>A0AAN6S211</accession>
<name>A0AAN6S211_9PEZI</name>
<keyword evidence="1" id="KW-0732">Signal</keyword>
<dbReference type="PANTHER" id="PTHR47797:SF5">
    <property type="entry name" value="CELLOBIOSE DEHYDROGENASE CYTOCHROME DOMAIN-CONTAINING PROTEIN"/>
    <property type="match status" value="1"/>
</dbReference>
<dbReference type="Pfam" id="PF16010">
    <property type="entry name" value="CDH-cyt"/>
    <property type="match status" value="1"/>
</dbReference>
<dbReference type="AlphaFoldDB" id="A0AAN6S211"/>
<dbReference type="PANTHER" id="PTHR47797">
    <property type="entry name" value="DEHYDROGENASE, PUTATIVE (AFU_ORTHOLOGUE AFUA_8G05805)-RELATED"/>
    <property type="match status" value="1"/>
</dbReference>
<evidence type="ECO:0000313" key="3">
    <source>
        <dbReference type="EMBL" id="KAK3937594.1"/>
    </source>
</evidence>
<gene>
    <name evidence="3" type="ORF">QBC46DRAFT_443089</name>
</gene>
<evidence type="ECO:0000259" key="2">
    <source>
        <dbReference type="Pfam" id="PF16010"/>
    </source>
</evidence>
<dbReference type="Proteomes" id="UP001303473">
    <property type="component" value="Unassembled WGS sequence"/>
</dbReference>
<feature type="domain" description="Cellobiose dehydrogenase-like cytochrome" evidence="2">
    <location>
        <begin position="30"/>
        <end position="214"/>
    </location>
</feature>
<reference evidence="4" key="1">
    <citation type="journal article" date="2023" name="Mol. Phylogenet. Evol.">
        <title>Genome-scale phylogeny and comparative genomics of the fungal order Sordariales.</title>
        <authorList>
            <person name="Hensen N."/>
            <person name="Bonometti L."/>
            <person name="Westerberg I."/>
            <person name="Brannstrom I.O."/>
            <person name="Guillou S."/>
            <person name="Cros-Aarteil S."/>
            <person name="Calhoun S."/>
            <person name="Haridas S."/>
            <person name="Kuo A."/>
            <person name="Mondo S."/>
            <person name="Pangilinan J."/>
            <person name="Riley R."/>
            <person name="LaButti K."/>
            <person name="Andreopoulos B."/>
            <person name="Lipzen A."/>
            <person name="Chen C."/>
            <person name="Yan M."/>
            <person name="Daum C."/>
            <person name="Ng V."/>
            <person name="Clum A."/>
            <person name="Steindorff A."/>
            <person name="Ohm R.A."/>
            <person name="Martin F."/>
            <person name="Silar P."/>
            <person name="Natvig D.O."/>
            <person name="Lalanne C."/>
            <person name="Gautier V."/>
            <person name="Ament-Velasquez S.L."/>
            <person name="Kruys A."/>
            <person name="Hutchinson M.I."/>
            <person name="Powell A.J."/>
            <person name="Barry K."/>
            <person name="Miller A.N."/>
            <person name="Grigoriev I.V."/>
            <person name="Debuchy R."/>
            <person name="Gladieux P."/>
            <person name="Hiltunen Thoren M."/>
            <person name="Johannesson H."/>
        </authorList>
    </citation>
    <scope>NUCLEOTIDE SEQUENCE [LARGE SCALE GENOMIC DNA]</scope>
    <source>
        <strain evidence="4">CBS 340.73</strain>
    </source>
</reference>
<feature type="chain" id="PRO_5042972731" description="Cellobiose dehydrogenase-like cytochrome domain-containing protein" evidence="1">
    <location>
        <begin position="23"/>
        <end position="222"/>
    </location>
</feature>
<dbReference type="InterPro" id="IPR015920">
    <property type="entry name" value="Cellobiose_DH-like_cyt"/>
</dbReference>
<keyword evidence="4" id="KW-1185">Reference proteome</keyword>
<dbReference type="SUPFAM" id="SSF49344">
    <property type="entry name" value="CBD9-like"/>
    <property type="match status" value="1"/>
</dbReference>
<proteinExistence type="predicted"/>
<evidence type="ECO:0000313" key="4">
    <source>
        <dbReference type="Proteomes" id="UP001303473"/>
    </source>
</evidence>